<dbReference type="EMBL" id="CM055113">
    <property type="protein sequence ID" value="KAJ7516414.1"/>
    <property type="molecule type" value="Genomic_DNA"/>
</dbReference>
<evidence type="ECO:0000313" key="1">
    <source>
        <dbReference type="EMBL" id="KAJ7516414.1"/>
    </source>
</evidence>
<sequence>MEPSPNSFPLDKSHGMSCNKFENDDPQQDLVISWEYCSCTQLKPISTRVSALQAPACSHDPTLDEDSSDITPKARAYRIPELLDCPPAPRKKRAVGRRRTARATAFYNFSEFEIVLAHSKLQSRN</sequence>
<gene>
    <name evidence="1" type="ORF">O6H91_22G057600</name>
</gene>
<dbReference type="Proteomes" id="UP001162992">
    <property type="component" value="Chromosome 22"/>
</dbReference>
<comment type="caution">
    <text evidence="1">The sequence shown here is derived from an EMBL/GenBank/DDBJ whole genome shotgun (WGS) entry which is preliminary data.</text>
</comment>
<reference evidence="2" key="1">
    <citation type="journal article" date="2024" name="Proc. Natl. Acad. Sci. U.S.A.">
        <title>Extraordinary preservation of gene collinearity over three hundred million years revealed in homosporous lycophytes.</title>
        <authorList>
            <person name="Li C."/>
            <person name="Wickell D."/>
            <person name="Kuo L.Y."/>
            <person name="Chen X."/>
            <person name="Nie B."/>
            <person name="Liao X."/>
            <person name="Peng D."/>
            <person name="Ji J."/>
            <person name="Jenkins J."/>
            <person name="Williams M."/>
            <person name="Shu S."/>
            <person name="Plott C."/>
            <person name="Barry K."/>
            <person name="Rajasekar S."/>
            <person name="Grimwood J."/>
            <person name="Han X."/>
            <person name="Sun S."/>
            <person name="Hou Z."/>
            <person name="He W."/>
            <person name="Dai G."/>
            <person name="Sun C."/>
            <person name="Schmutz J."/>
            <person name="Leebens-Mack J.H."/>
            <person name="Li F.W."/>
            <person name="Wang L."/>
        </authorList>
    </citation>
    <scope>NUCLEOTIDE SEQUENCE [LARGE SCALE GENOMIC DNA]</scope>
    <source>
        <strain evidence="2">cv. PW_Plant_1</strain>
    </source>
</reference>
<evidence type="ECO:0000313" key="2">
    <source>
        <dbReference type="Proteomes" id="UP001162992"/>
    </source>
</evidence>
<organism evidence="1 2">
    <name type="scientific">Diphasiastrum complanatum</name>
    <name type="common">Issler's clubmoss</name>
    <name type="synonym">Lycopodium complanatum</name>
    <dbReference type="NCBI Taxonomy" id="34168"/>
    <lineage>
        <taxon>Eukaryota</taxon>
        <taxon>Viridiplantae</taxon>
        <taxon>Streptophyta</taxon>
        <taxon>Embryophyta</taxon>
        <taxon>Tracheophyta</taxon>
        <taxon>Lycopodiopsida</taxon>
        <taxon>Lycopodiales</taxon>
        <taxon>Lycopodiaceae</taxon>
        <taxon>Lycopodioideae</taxon>
        <taxon>Diphasiastrum</taxon>
    </lineage>
</organism>
<keyword evidence="2" id="KW-1185">Reference proteome</keyword>
<accession>A0ACC2AHL2</accession>
<name>A0ACC2AHL2_DIPCM</name>
<proteinExistence type="predicted"/>
<protein>
    <submittedName>
        <fullName evidence="1">Uncharacterized protein</fullName>
    </submittedName>
</protein>